<feature type="transmembrane region" description="Helical" evidence="1">
    <location>
        <begin position="22"/>
        <end position="40"/>
    </location>
</feature>
<evidence type="ECO:0000256" key="1">
    <source>
        <dbReference type="SAM" id="Phobius"/>
    </source>
</evidence>
<evidence type="ECO:0000313" key="2">
    <source>
        <dbReference type="EMBL" id="KFA86988.1"/>
    </source>
</evidence>
<feature type="transmembrane region" description="Helical" evidence="1">
    <location>
        <begin position="194"/>
        <end position="214"/>
    </location>
</feature>
<dbReference type="AlphaFoldDB" id="A0A084SEV3"/>
<comment type="caution">
    <text evidence="2">The sequence shown here is derived from an EMBL/GenBank/DDBJ whole genome shotgun (WGS) entry which is preliminary data.</text>
</comment>
<accession>A0A084SEV3</accession>
<feature type="transmembrane region" description="Helical" evidence="1">
    <location>
        <begin position="63"/>
        <end position="85"/>
    </location>
</feature>
<feature type="transmembrane region" description="Helical" evidence="1">
    <location>
        <begin position="106"/>
        <end position="127"/>
    </location>
</feature>
<dbReference type="Gene3D" id="1.20.1300.10">
    <property type="entry name" value="Fumarate reductase/succinate dehydrogenase, transmembrane subunit"/>
    <property type="match status" value="1"/>
</dbReference>
<name>A0A084SEV3_9BACT</name>
<dbReference type="EMBL" id="JPMI01000409">
    <property type="protein sequence ID" value="KFA86988.1"/>
    <property type="molecule type" value="Genomic_DNA"/>
</dbReference>
<sequence length="239" mass="26663">MSTHAATATDLSQKTPLLQSRLGSFLAVVPLSIWVVNHLWDNLAAFYGGAAWQSAVTEYKNPYAQAFTFLIVMLPLLFHTGWGLVRMFSFKPNNLAYPYYGNVKYLVQRVAGMGVLFFIGAHVWLAFLQPRLIYGGAEPFAAIAYEMHWHPPTIGVYVLGVLGTAYHLANGLQGFAMGWGLLASERSMRRFEPWSIVIFLVLLSIGWGALFALYKAGGTEQVMQERARIMQERGVVSDH</sequence>
<dbReference type="Proteomes" id="UP000028547">
    <property type="component" value="Unassembled WGS sequence"/>
</dbReference>
<keyword evidence="1" id="KW-0812">Transmembrane</keyword>
<reference evidence="2 3" key="1">
    <citation type="submission" date="2014-07" db="EMBL/GenBank/DDBJ databases">
        <title>Draft Genome Sequence of Gephyronic Acid Producer, Cystobacter violaceus Strain Cb vi76.</title>
        <authorList>
            <person name="Stevens D.C."/>
            <person name="Young J."/>
            <person name="Carmichael R."/>
            <person name="Tan J."/>
            <person name="Taylor R.E."/>
        </authorList>
    </citation>
    <scope>NUCLEOTIDE SEQUENCE [LARGE SCALE GENOMIC DNA]</scope>
    <source>
        <strain evidence="2 3">Cb vi76</strain>
    </source>
</reference>
<proteinExistence type="predicted"/>
<keyword evidence="1" id="KW-0472">Membrane</keyword>
<protein>
    <submittedName>
        <fullName evidence="2">Succinate dehydrogenase</fullName>
    </submittedName>
</protein>
<dbReference type="RefSeq" id="WP_043413943.1">
    <property type="nucleotide sequence ID" value="NZ_JPMI01000409.1"/>
</dbReference>
<dbReference type="SUPFAM" id="SSF81343">
    <property type="entry name" value="Fumarate reductase respiratory complex transmembrane subunits"/>
    <property type="match status" value="1"/>
</dbReference>
<dbReference type="InterPro" id="IPR034804">
    <property type="entry name" value="SQR/QFR_C/D"/>
</dbReference>
<feature type="transmembrane region" description="Helical" evidence="1">
    <location>
        <begin position="154"/>
        <end position="182"/>
    </location>
</feature>
<keyword evidence="1" id="KW-1133">Transmembrane helix</keyword>
<dbReference type="GO" id="GO:0016020">
    <property type="term" value="C:membrane"/>
    <property type="evidence" value="ECO:0007669"/>
    <property type="project" value="InterPro"/>
</dbReference>
<organism evidence="2 3">
    <name type="scientific">Archangium violaceum Cb vi76</name>
    <dbReference type="NCBI Taxonomy" id="1406225"/>
    <lineage>
        <taxon>Bacteria</taxon>
        <taxon>Pseudomonadati</taxon>
        <taxon>Myxococcota</taxon>
        <taxon>Myxococcia</taxon>
        <taxon>Myxococcales</taxon>
        <taxon>Cystobacterineae</taxon>
        <taxon>Archangiaceae</taxon>
        <taxon>Archangium</taxon>
    </lineage>
</organism>
<gene>
    <name evidence="2" type="ORF">Q664_50940</name>
</gene>
<evidence type="ECO:0000313" key="3">
    <source>
        <dbReference type="Proteomes" id="UP000028547"/>
    </source>
</evidence>